<dbReference type="Gene3D" id="1.10.357.20">
    <property type="entry name" value="SLC41 divalent cation transporters, integral membrane domain"/>
    <property type="match status" value="2"/>
</dbReference>
<dbReference type="SUPFAM" id="SSF161093">
    <property type="entry name" value="MgtE membrane domain-like"/>
    <property type="match status" value="2"/>
</dbReference>
<dbReference type="OrthoDB" id="5791097at2759"/>
<dbReference type="FunFam" id="1.10.357.20:FF:000001">
    <property type="entry name" value="Solute carrier family 41 member 2"/>
    <property type="match status" value="1"/>
</dbReference>
<protein>
    <recommendedName>
        <fullName evidence="10">SLC41A/MgtE integral membrane domain-containing protein</fullName>
    </recommendedName>
</protein>
<keyword evidence="4 9" id="KW-0812">Transmembrane</keyword>
<evidence type="ECO:0000256" key="6">
    <source>
        <dbReference type="ARBA" id="ARBA00022989"/>
    </source>
</evidence>
<evidence type="ECO:0000256" key="3">
    <source>
        <dbReference type="ARBA" id="ARBA00022448"/>
    </source>
</evidence>
<evidence type="ECO:0000256" key="5">
    <source>
        <dbReference type="ARBA" id="ARBA00022842"/>
    </source>
</evidence>
<proteinExistence type="inferred from homology"/>
<comment type="caution">
    <text evidence="11">The sequence shown here is derived from an EMBL/GenBank/DDBJ whole genome shotgun (WGS) entry which is preliminary data.</text>
</comment>
<dbReference type="EMBL" id="AZBU02000002">
    <property type="protein sequence ID" value="TKR93998.1"/>
    <property type="molecule type" value="Genomic_DNA"/>
</dbReference>
<evidence type="ECO:0000256" key="2">
    <source>
        <dbReference type="ARBA" id="ARBA00009749"/>
    </source>
</evidence>
<sequence length="459" mass="49741">MSDCPLTVLAAGSVLPFSRTAIDAENMPMGRVPLYKPLARLSTESTKSFFLQTMFPFLAAGFGMICAGVLLDKAAGWTLFKSTPEFFVLVPALLGLKGNLEMTLASRLSTMSNMGKMDTRSEQFKAFYANIAFNQAYAIIVSFVASLFSVVETLISQKQIDLAKVTLICASSTATATTASLIIGSIMFSVIYFSRKCKVNPDNIATPIAASLGDLNTLALLILIGTLLLNAQKLWVWSSAVLAAFLLFLAPFWILIAARDDSIRPILMTAWWPILVAMLISSGGGFILKFAVVKFPNIAVFQPVINGVGGNLVAVQASRISTSLYQSSKMGSLNGDSFWRYFSLPRAFLSSEGDSKASRILLCMSIPGHLLFALIIVFISAIPLNFVFLSSYLVAALIQVLALLYICQFLVRLLWRYNIDPDSSAIPLLTALGDLLGIALLTGTFYFVLALGSDKIVPF</sequence>
<keyword evidence="6 9" id="KW-1133">Transmembrane helix</keyword>
<reference evidence="11 12" key="1">
    <citation type="journal article" date="2015" name="Genome Biol.">
        <title>Comparative genomics of Steinernema reveals deeply conserved gene regulatory networks.</title>
        <authorList>
            <person name="Dillman A.R."/>
            <person name="Macchietto M."/>
            <person name="Porter C.F."/>
            <person name="Rogers A."/>
            <person name="Williams B."/>
            <person name="Antoshechkin I."/>
            <person name="Lee M.M."/>
            <person name="Goodwin Z."/>
            <person name="Lu X."/>
            <person name="Lewis E.E."/>
            <person name="Goodrich-Blair H."/>
            <person name="Stock S.P."/>
            <person name="Adams B.J."/>
            <person name="Sternberg P.W."/>
            <person name="Mortazavi A."/>
        </authorList>
    </citation>
    <scope>NUCLEOTIDE SEQUENCE [LARGE SCALE GENOMIC DNA]</scope>
    <source>
        <strain evidence="11 12">ALL</strain>
    </source>
</reference>
<dbReference type="InterPro" id="IPR006667">
    <property type="entry name" value="SLC41_membr_dom"/>
</dbReference>
<keyword evidence="8 9" id="KW-0472">Membrane</keyword>
<accession>A0A4U5PCC4</accession>
<feature type="transmembrane region" description="Helical" evidence="9">
    <location>
        <begin position="136"/>
        <end position="155"/>
    </location>
</feature>
<dbReference type="PANTHER" id="PTHR16228">
    <property type="entry name" value="DIVALENT CATION TRANSPORTER SOLUTE CARRIER FAMILY 41"/>
    <property type="match status" value="1"/>
</dbReference>
<dbReference type="InterPro" id="IPR045349">
    <property type="entry name" value="SLC41A1-3"/>
</dbReference>
<feature type="transmembrane region" description="Helical" evidence="9">
    <location>
        <begin position="83"/>
        <end position="100"/>
    </location>
</feature>
<feature type="transmembrane region" description="Helical" evidence="9">
    <location>
        <begin position="167"/>
        <end position="192"/>
    </location>
</feature>
<evidence type="ECO:0000313" key="11">
    <source>
        <dbReference type="EMBL" id="TKR93998.1"/>
    </source>
</evidence>
<feature type="domain" description="SLC41A/MgtE integral membrane" evidence="10">
    <location>
        <begin position="90"/>
        <end position="224"/>
    </location>
</feature>
<keyword evidence="5" id="KW-0460">Magnesium</keyword>
<comment type="subcellular location">
    <subcellularLocation>
        <location evidence="1">Membrane</location>
        <topology evidence="1">Multi-pass membrane protein</topology>
    </subcellularLocation>
</comment>
<evidence type="ECO:0000313" key="12">
    <source>
        <dbReference type="Proteomes" id="UP000298663"/>
    </source>
</evidence>
<feature type="transmembrane region" description="Helical" evidence="9">
    <location>
        <begin position="360"/>
        <end position="386"/>
    </location>
</feature>
<reference evidence="11 12" key="2">
    <citation type="journal article" date="2019" name="G3 (Bethesda)">
        <title>Hybrid Assembly of the Genome of the Entomopathogenic Nematode Steinernema carpocapsae Identifies the X-Chromosome.</title>
        <authorList>
            <person name="Serra L."/>
            <person name="Macchietto M."/>
            <person name="Macias-Munoz A."/>
            <person name="McGill C.J."/>
            <person name="Rodriguez I.M."/>
            <person name="Rodriguez B."/>
            <person name="Murad R."/>
            <person name="Mortazavi A."/>
        </authorList>
    </citation>
    <scope>NUCLEOTIDE SEQUENCE [LARGE SCALE GENOMIC DNA]</scope>
    <source>
        <strain evidence="11 12">ALL</strain>
    </source>
</reference>
<gene>
    <name evidence="11" type="ORF">L596_008352</name>
</gene>
<dbReference type="GO" id="GO:0005886">
    <property type="term" value="C:plasma membrane"/>
    <property type="evidence" value="ECO:0007669"/>
    <property type="project" value="TreeGrafter"/>
</dbReference>
<feature type="transmembrane region" description="Helical" evidence="9">
    <location>
        <begin position="48"/>
        <end position="71"/>
    </location>
</feature>
<evidence type="ECO:0000259" key="10">
    <source>
        <dbReference type="Pfam" id="PF01769"/>
    </source>
</evidence>
<comment type="similarity">
    <text evidence="2">Belongs to the SLC41A transporter family.</text>
</comment>
<dbReference type="Proteomes" id="UP000298663">
    <property type="component" value="Unassembled WGS sequence"/>
</dbReference>
<feature type="transmembrane region" description="Helical" evidence="9">
    <location>
        <begin position="270"/>
        <end position="292"/>
    </location>
</feature>
<dbReference type="Pfam" id="PF01769">
    <property type="entry name" value="MgtE"/>
    <property type="match status" value="2"/>
</dbReference>
<feature type="transmembrane region" description="Helical" evidence="9">
    <location>
        <begin position="204"/>
        <end position="229"/>
    </location>
</feature>
<organism evidence="11 12">
    <name type="scientific">Steinernema carpocapsae</name>
    <name type="common">Entomopathogenic nematode</name>
    <dbReference type="NCBI Taxonomy" id="34508"/>
    <lineage>
        <taxon>Eukaryota</taxon>
        <taxon>Metazoa</taxon>
        <taxon>Ecdysozoa</taxon>
        <taxon>Nematoda</taxon>
        <taxon>Chromadorea</taxon>
        <taxon>Rhabditida</taxon>
        <taxon>Tylenchina</taxon>
        <taxon>Panagrolaimomorpha</taxon>
        <taxon>Strongyloidoidea</taxon>
        <taxon>Steinernematidae</taxon>
        <taxon>Steinernema</taxon>
    </lineage>
</organism>
<name>A0A4U5PCC4_STECR</name>
<evidence type="ECO:0000256" key="4">
    <source>
        <dbReference type="ARBA" id="ARBA00022692"/>
    </source>
</evidence>
<dbReference type="PANTHER" id="PTHR16228:SF21">
    <property type="entry name" value="SLC41A_MGTE INTEGRAL MEMBRANE DOMAIN-CONTAINING PROTEIN"/>
    <property type="match status" value="1"/>
</dbReference>
<evidence type="ECO:0000256" key="9">
    <source>
        <dbReference type="SAM" id="Phobius"/>
    </source>
</evidence>
<keyword evidence="7" id="KW-0406">Ion transport</keyword>
<feature type="domain" description="SLC41A/MgtE integral membrane" evidence="10">
    <location>
        <begin position="302"/>
        <end position="443"/>
    </location>
</feature>
<keyword evidence="12" id="KW-1185">Reference proteome</keyword>
<feature type="transmembrane region" description="Helical" evidence="9">
    <location>
        <begin position="426"/>
        <end position="449"/>
    </location>
</feature>
<dbReference type="GO" id="GO:0008324">
    <property type="term" value="F:monoatomic cation transmembrane transporter activity"/>
    <property type="evidence" value="ECO:0007669"/>
    <property type="project" value="InterPro"/>
</dbReference>
<evidence type="ECO:0000256" key="1">
    <source>
        <dbReference type="ARBA" id="ARBA00004141"/>
    </source>
</evidence>
<evidence type="ECO:0000256" key="7">
    <source>
        <dbReference type="ARBA" id="ARBA00023065"/>
    </source>
</evidence>
<feature type="transmembrane region" description="Helical" evidence="9">
    <location>
        <begin position="392"/>
        <end position="414"/>
    </location>
</feature>
<keyword evidence="3" id="KW-0813">Transport</keyword>
<dbReference type="AlphaFoldDB" id="A0A4U5PCC4"/>
<feature type="transmembrane region" description="Helical" evidence="9">
    <location>
        <begin position="236"/>
        <end position="258"/>
    </location>
</feature>
<evidence type="ECO:0000256" key="8">
    <source>
        <dbReference type="ARBA" id="ARBA00023136"/>
    </source>
</evidence>
<dbReference type="InterPro" id="IPR036739">
    <property type="entry name" value="SLC41_membr_dom_sf"/>
</dbReference>